<name>A0A368G0Z6_ANCCA</name>
<gene>
    <name evidence="2" type="ORF">ANCCAN_17842</name>
</gene>
<feature type="compositionally biased region" description="Basic residues" evidence="1">
    <location>
        <begin position="72"/>
        <end position="93"/>
    </location>
</feature>
<evidence type="ECO:0000313" key="3">
    <source>
        <dbReference type="Proteomes" id="UP000252519"/>
    </source>
</evidence>
<evidence type="ECO:0000313" key="2">
    <source>
        <dbReference type="EMBL" id="RCN36267.1"/>
    </source>
</evidence>
<feature type="region of interest" description="Disordered" evidence="1">
    <location>
        <begin position="63"/>
        <end position="123"/>
    </location>
</feature>
<reference evidence="2 3" key="1">
    <citation type="submission" date="2014-10" db="EMBL/GenBank/DDBJ databases">
        <title>Draft genome of the hookworm Ancylostoma caninum.</title>
        <authorList>
            <person name="Mitreva M."/>
        </authorList>
    </citation>
    <scope>NUCLEOTIDE SEQUENCE [LARGE SCALE GENOMIC DNA]</scope>
    <source>
        <strain evidence="2 3">Baltimore</strain>
    </source>
</reference>
<dbReference type="AlphaFoldDB" id="A0A368G0Z6"/>
<feature type="compositionally biased region" description="Basic residues" evidence="1">
    <location>
        <begin position="13"/>
        <end position="30"/>
    </location>
</feature>
<organism evidence="2 3">
    <name type="scientific">Ancylostoma caninum</name>
    <name type="common">Dog hookworm</name>
    <dbReference type="NCBI Taxonomy" id="29170"/>
    <lineage>
        <taxon>Eukaryota</taxon>
        <taxon>Metazoa</taxon>
        <taxon>Ecdysozoa</taxon>
        <taxon>Nematoda</taxon>
        <taxon>Chromadorea</taxon>
        <taxon>Rhabditida</taxon>
        <taxon>Rhabditina</taxon>
        <taxon>Rhabditomorpha</taxon>
        <taxon>Strongyloidea</taxon>
        <taxon>Ancylostomatidae</taxon>
        <taxon>Ancylostomatinae</taxon>
        <taxon>Ancylostoma</taxon>
    </lineage>
</organism>
<evidence type="ECO:0000256" key="1">
    <source>
        <dbReference type="SAM" id="MobiDB-lite"/>
    </source>
</evidence>
<dbReference type="EMBL" id="JOJR01000571">
    <property type="protein sequence ID" value="RCN36267.1"/>
    <property type="molecule type" value="Genomic_DNA"/>
</dbReference>
<sequence>MSLSTRERGSSLSRHRSRSCRSMSSRRRKSKEVLKSILKNRYDSSCVLSERDLKRSGTAYLHESSRVNSVSQRRRLSPAYSHHSRSTRSRGSKGRSSLRASSAASQRRSRRRSRTRPTTTSIKKVRFRLGSIKGRARRSVVWWDKQGRPRDTHGRFVRI</sequence>
<proteinExistence type="predicted"/>
<feature type="compositionally biased region" description="Low complexity" evidence="1">
    <location>
        <begin position="94"/>
        <end position="106"/>
    </location>
</feature>
<comment type="caution">
    <text evidence="2">The sequence shown here is derived from an EMBL/GenBank/DDBJ whole genome shotgun (WGS) entry which is preliminary data.</text>
</comment>
<protein>
    <submittedName>
        <fullName evidence="2">Uncharacterized protein</fullName>
    </submittedName>
</protein>
<keyword evidence="3" id="KW-1185">Reference proteome</keyword>
<feature type="region of interest" description="Disordered" evidence="1">
    <location>
        <begin position="1"/>
        <end position="33"/>
    </location>
</feature>
<dbReference type="OrthoDB" id="10564033at2759"/>
<accession>A0A368G0Z6</accession>
<dbReference type="Proteomes" id="UP000252519">
    <property type="component" value="Unassembled WGS sequence"/>
</dbReference>